<sequence>MDSGSQSAGGGASASGKGTPRAQTNAATATPQTSQGASGGSVAERGTSASPPLHHFSTTVISSTPRADARGPGRAATFAAFASHAHVGTAIPAAGANSCDGGKPYQTAGPGCSHSEARPVETLPRTVASAGSGKAHLEYIAPQTIPLTPTVCSDKLEAKQAFFSSHQPWTPASQTVQSLPSQFVGGMPVENAKGQTAYTPEKETLYYSAAPRIVGYRKVGPLGEKDVQVLSSGLVASQTGPQKGYLGELNVVDHAGAGSTSKVTYAPLPLLERLQLGQMPGSPHARRGESRCDSLFPLIRIRGRSGGPCEISSIDLKRFLKRVQLAASTYCEDMRRLVQMPFDTVPPTFGNGAAFGKTALYQQVAAPHCPNCGYGTLVWTAAPFSEAGGVPMSSSPAVFDAKENCVDRLARWQCSLCGDIAAAVDEELLECTNIGGCTEAGDRVDQFVAEGIHGLAEYLRSSCAGWLRGSQRMVEGYPLYEPDPALCRKERPTSLTGNMCVDQLNAFLDACLVEPHKMEEAPPPPQIPDTQQTGNWLVDKANAMLDRLCEQRTLPSPPPPKSFCPPVELLIPPCCRASELPPVPPAPKDGCPLLDICRPSPKECPQCHQRIGKERRGGTCPAERQTGGVVECCLQQDRFVSDREEARTGVYATSLPPQQYVDLPNFVAPEKVTVIDGSVSKVAPLSPTLYRKVEKPEIVTYDSKRAAWIDHGPQRQVELRY</sequence>
<feature type="compositionally biased region" description="Low complexity" evidence="1">
    <location>
        <begin position="14"/>
        <end position="33"/>
    </location>
</feature>
<proteinExistence type="predicted"/>
<organism evidence="2">
    <name type="scientific">Neospora caninum (strain Liverpool)</name>
    <dbReference type="NCBI Taxonomy" id="572307"/>
    <lineage>
        <taxon>Eukaryota</taxon>
        <taxon>Sar</taxon>
        <taxon>Alveolata</taxon>
        <taxon>Apicomplexa</taxon>
        <taxon>Conoidasida</taxon>
        <taxon>Coccidia</taxon>
        <taxon>Eucoccidiorida</taxon>
        <taxon>Eimeriorina</taxon>
        <taxon>Sarcocystidae</taxon>
        <taxon>Neospora</taxon>
    </lineage>
</organism>
<dbReference type="EMBL" id="LN714485">
    <property type="protein sequence ID" value="CEL69264.1"/>
    <property type="molecule type" value="Genomic_DNA"/>
</dbReference>
<name>A0A0F7UGU4_NEOCL</name>
<feature type="region of interest" description="Disordered" evidence="1">
    <location>
        <begin position="1"/>
        <end position="71"/>
    </location>
</feature>
<reference evidence="2" key="1">
    <citation type="journal article" date="2015" name="PLoS ONE">
        <title>Comprehensive Evaluation of Toxoplasma gondii VEG and Neospora caninum LIV Genomes with Tachyzoite Stage Transcriptome and Proteome Defines Novel Transcript Features.</title>
        <authorList>
            <person name="Ramaprasad A."/>
            <person name="Mourier T."/>
            <person name="Naeem R."/>
            <person name="Malas T.B."/>
            <person name="Moussa E."/>
            <person name="Panigrahi A."/>
            <person name="Vermont S.J."/>
            <person name="Otto T.D."/>
            <person name="Wastling J."/>
            <person name="Pain A."/>
        </authorList>
    </citation>
    <scope>NUCLEOTIDE SEQUENCE</scope>
    <source>
        <strain evidence="2">Liverpool</strain>
    </source>
</reference>
<gene>
    <name evidence="2" type="ORF">BN1204_049790</name>
</gene>
<protein>
    <submittedName>
        <fullName evidence="2">Uncharacterized protein</fullName>
    </submittedName>
</protein>
<dbReference type="AlphaFoldDB" id="A0A0F7UGU4"/>
<evidence type="ECO:0000256" key="1">
    <source>
        <dbReference type="SAM" id="MobiDB-lite"/>
    </source>
</evidence>
<evidence type="ECO:0000313" key="2">
    <source>
        <dbReference type="EMBL" id="CEL69264.1"/>
    </source>
</evidence>
<accession>A0A0F7UGU4</accession>